<protein>
    <recommendedName>
        <fullName evidence="3">tRNA threonylcarbamoyladenosine biosynthesis protein TsaB</fullName>
    </recommendedName>
    <alternativeName>
        <fullName evidence="6">t(6)A37 threonylcarbamoyladenosine biosynthesis protein TsaB</fullName>
    </alternativeName>
</protein>
<dbReference type="AlphaFoldDB" id="A0A9E2KPD7"/>
<dbReference type="NCBIfam" id="TIGR03725">
    <property type="entry name" value="T6A_YeaZ"/>
    <property type="match status" value="1"/>
</dbReference>
<dbReference type="InterPro" id="IPR043129">
    <property type="entry name" value="ATPase_NBD"/>
</dbReference>
<gene>
    <name evidence="8" type="primary">tsaB</name>
    <name evidence="8" type="ORF">IAA31_07040</name>
</gene>
<evidence type="ECO:0000256" key="6">
    <source>
        <dbReference type="ARBA" id="ARBA00032446"/>
    </source>
</evidence>
<reference evidence="8" key="2">
    <citation type="submission" date="2021-04" db="EMBL/GenBank/DDBJ databases">
        <authorList>
            <person name="Gilroy R."/>
        </authorList>
    </citation>
    <scope>NUCLEOTIDE SEQUENCE</scope>
    <source>
        <strain evidence="8">687</strain>
    </source>
</reference>
<evidence type="ECO:0000259" key="7">
    <source>
        <dbReference type="Pfam" id="PF00814"/>
    </source>
</evidence>
<dbReference type="InterPro" id="IPR000905">
    <property type="entry name" value="Gcp-like_dom"/>
</dbReference>
<reference evidence="8" key="1">
    <citation type="journal article" date="2021" name="PeerJ">
        <title>Extensive microbial diversity within the chicken gut microbiome revealed by metagenomics and culture.</title>
        <authorList>
            <person name="Gilroy R."/>
            <person name="Ravi A."/>
            <person name="Getino M."/>
            <person name="Pursley I."/>
            <person name="Horton D.L."/>
            <person name="Alikhan N.F."/>
            <person name="Baker D."/>
            <person name="Gharbi K."/>
            <person name="Hall N."/>
            <person name="Watson M."/>
            <person name="Adriaenssens E.M."/>
            <person name="Foster-Nyarko E."/>
            <person name="Jarju S."/>
            <person name="Secka A."/>
            <person name="Antonio M."/>
            <person name="Oren A."/>
            <person name="Chaudhuri R.R."/>
            <person name="La Ragione R."/>
            <person name="Hildebrand F."/>
            <person name="Pallen M.J."/>
        </authorList>
    </citation>
    <scope>NUCLEOTIDE SEQUENCE</scope>
    <source>
        <strain evidence="8">687</strain>
    </source>
</reference>
<dbReference type="GO" id="GO:0002949">
    <property type="term" value="P:tRNA threonylcarbamoyladenosine modification"/>
    <property type="evidence" value="ECO:0007669"/>
    <property type="project" value="InterPro"/>
</dbReference>
<dbReference type="EMBL" id="JAHLFG010000076">
    <property type="protein sequence ID" value="MBU3827228.1"/>
    <property type="molecule type" value="Genomic_DNA"/>
</dbReference>
<feature type="domain" description="Gcp-like" evidence="7">
    <location>
        <begin position="33"/>
        <end position="172"/>
    </location>
</feature>
<dbReference type="PANTHER" id="PTHR11735:SF11">
    <property type="entry name" value="TRNA THREONYLCARBAMOYLADENOSINE BIOSYNTHESIS PROTEIN TSAB"/>
    <property type="match status" value="1"/>
</dbReference>
<evidence type="ECO:0000313" key="9">
    <source>
        <dbReference type="Proteomes" id="UP000824150"/>
    </source>
</evidence>
<dbReference type="Gene3D" id="3.30.420.40">
    <property type="match status" value="2"/>
</dbReference>
<comment type="subcellular location">
    <subcellularLocation>
        <location evidence="1">Cytoplasm</location>
    </subcellularLocation>
</comment>
<dbReference type="InterPro" id="IPR022496">
    <property type="entry name" value="T6A_TsaB"/>
</dbReference>
<keyword evidence="8" id="KW-0808">Transferase</keyword>
<feature type="non-terminal residue" evidence="8">
    <location>
        <position position="214"/>
    </location>
</feature>
<evidence type="ECO:0000256" key="3">
    <source>
        <dbReference type="ARBA" id="ARBA00019012"/>
    </source>
</evidence>
<dbReference type="Proteomes" id="UP000824150">
    <property type="component" value="Unassembled WGS sequence"/>
</dbReference>
<sequence>MTTILALDSATENCSVALEHKERIFIRQNADKQQHAACILQMLDEVLHEANCSMDEVEALVYGQGPGSFTGVRVAVSAAQGLALGQDLPLSGVSSLAALAHGALAKTPACDYAVAAIDARMGEVYLGLYVRAGAGVELLSPEVVLRPEDAVAQVQTMLEGKNFVTAGTGIKLLQSANLNCASASELFPQGTSILALGKIQLQQGKSCDAAQAQP</sequence>
<accession>A0A9E2KPD7</accession>
<keyword evidence="4" id="KW-0963">Cytoplasm</keyword>
<dbReference type="Pfam" id="PF00814">
    <property type="entry name" value="TsaD"/>
    <property type="match status" value="1"/>
</dbReference>
<evidence type="ECO:0000256" key="1">
    <source>
        <dbReference type="ARBA" id="ARBA00004496"/>
    </source>
</evidence>
<dbReference type="CDD" id="cd24032">
    <property type="entry name" value="ASKHA_NBD_TsaB"/>
    <property type="match status" value="1"/>
</dbReference>
<name>A0A9E2KPD7_9GAMM</name>
<organism evidence="8 9">
    <name type="scientific">Candidatus Anaerobiospirillum merdipullorum</name>
    <dbReference type="NCBI Taxonomy" id="2838450"/>
    <lineage>
        <taxon>Bacteria</taxon>
        <taxon>Pseudomonadati</taxon>
        <taxon>Pseudomonadota</taxon>
        <taxon>Gammaproteobacteria</taxon>
        <taxon>Aeromonadales</taxon>
        <taxon>Succinivibrionaceae</taxon>
        <taxon>Anaerobiospirillum</taxon>
    </lineage>
</organism>
<dbReference type="FunFam" id="3.30.420.40:FF:000097">
    <property type="entry name" value="tRNA threonylcarbamoyladenosine biosynthesis protein TsaB"/>
    <property type="match status" value="1"/>
</dbReference>
<evidence type="ECO:0000313" key="8">
    <source>
        <dbReference type="EMBL" id="MBU3827228.1"/>
    </source>
</evidence>
<dbReference type="SUPFAM" id="SSF53067">
    <property type="entry name" value="Actin-like ATPase domain"/>
    <property type="match status" value="2"/>
</dbReference>
<dbReference type="PANTHER" id="PTHR11735">
    <property type="entry name" value="TRNA N6-ADENOSINE THREONYLCARBAMOYLTRANSFERASE"/>
    <property type="match status" value="1"/>
</dbReference>
<comment type="similarity">
    <text evidence="2">Belongs to the KAE1 / TsaD family. TsaB subfamily.</text>
</comment>
<keyword evidence="8" id="KW-0012">Acyltransferase</keyword>
<evidence type="ECO:0000256" key="2">
    <source>
        <dbReference type="ARBA" id="ARBA00010493"/>
    </source>
</evidence>
<evidence type="ECO:0000256" key="4">
    <source>
        <dbReference type="ARBA" id="ARBA00022490"/>
    </source>
</evidence>
<evidence type="ECO:0000256" key="5">
    <source>
        <dbReference type="ARBA" id="ARBA00022694"/>
    </source>
</evidence>
<dbReference type="GO" id="GO:0005829">
    <property type="term" value="C:cytosol"/>
    <property type="evidence" value="ECO:0007669"/>
    <property type="project" value="TreeGrafter"/>
</dbReference>
<comment type="caution">
    <text evidence="8">The sequence shown here is derived from an EMBL/GenBank/DDBJ whole genome shotgun (WGS) entry which is preliminary data.</text>
</comment>
<dbReference type="GO" id="GO:0016746">
    <property type="term" value="F:acyltransferase activity"/>
    <property type="evidence" value="ECO:0007669"/>
    <property type="project" value="UniProtKB-KW"/>
</dbReference>
<keyword evidence="5" id="KW-0819">tRNA processing</keyword>
<proteinExistence type="inferred from homology"/>